<accession>A0A8K0JU55</accession>
<comment type="caution">
    <text evidence="12">The sequence shown here is derived from an EMBL/GenBank/DDBJ whole genome shotgun (WGS) entry which is preliminary data.</text>
</comment>
<dbReference type="GO" id="GO:0001671">
    <property type="term" value="F:ATPase activator activity"/>
    <property type="evidence" value="ECO:0007669"/>
    <property type="project" value="InterPro"/>
</dbReference>
<evidence type="ECO:0000256" key="4">
    <source>
        <dbReference type="ARBA" id="ARBA00023015"/>
    </source>
</evidence>
<evidence type="ECO:0000256" key="6">
    <source>
        <dbReference type="ARBA" id="ARBA00023204"/>
    </source>
</evidence>
<evidence type="ECO:0000256" key="2">
    <source>
        <dbReference type="ARBA" id="ARBA00007132"/>
    </source>
</evidence>
<dbReference type="GO" id="GO:0006289">
    <property type="term" value="P:nucleotide-excision repair"/>
    <property type="evidence" value="ECO:0007669"/>
    <property type="project" value="InterPro"/>
</dbReference>
<dbReference type="Pfam" id="PF18307">
    <property type="entry name" value="Tfb2_C"/>
    <property type="match status" value="1"/>
</dbReference>
<proteinExistence type="inferred from homology"/>
<dbReference type="PANTHER" id="PTHR13152:SF0">
    <property type="entry name" value="GENERAL TRANSCRIPTION FACTOR IIH SUBUNIT 4"/>
    <property type="match status" value="1"/>
</dbReference>
<protein>
    <recommendedName>
        <fullName evidence="9 10">General transcription factor IIH subunit 4</fullName>
    </recommendedName>
</protein>
<dbReference type="AlphaFoldDB" id="A0A8K0JU55"/>
<dbReference type="GO" id="GO:0003690">
    <property type="term" value="F:double-stranded DNA binding"/>
    <property type="evidence" value="ECO:0007669"/>
    <property type="project" value="TreeGrafter"/>
</dbReference>
<evidence type="ECO:0000256" key="9">
    <source>
        <dbReference type="ARBA" id="ARBA00070130"/>
    </source>
</evidence>
<dbReference type="FunFam" id="3.30.70.2610:FF:000001">
    <property type="entry name" value="General transcription factor IIH subunit 4"/>
    <property type="match status" value="1"/>
</dbReference>
<comment type="subunit">
    <text evidence="8">Component of the 7-subunit TFIIH core complex composed of XPB/ERCC3, XPD/ERCC2, GTF2H1, GTF2H2, GTF2H3, GTF2H4 and GTF2H5, which is active in NER. The core complex associates with the 3-subunit CDK-activating kinase (CAK) module composed of CCNH/cyclin H, CDK7 and MNAT1 to form the 10-subunit holoenzyme (holo-TFIIH) active in transcription. Part of TBP-based Pol II pre-initiation complex (PIC), in which Pol II core assembles with general transcription factors and other specific initiation factors including GTF2E1, GTF2E2, GTF2F1, GTF2F2, TCEA1, ERCC2, ERCC3, GTF2H2, GTF2H3, GTF2H4, GTF2H5, GTF2A1, GTF2A2, GTF2B and TBP; this large multi-subunit PIC complex mediates DNA unwinding and targets Pol II core to the transcription start site where the first phosphodiester bond forms.</text>
</comment>
<evidence type="ECO:0000313" key="12">
    <source>
        <dbReference type="EMBL" id="KAG8222518.1"/>
    </source>
</evidence>
<dbReference type="InterPro" id="IPR004598">
    <property type="entry name" value="TFIIH_p52/Tfb2"/>
</dbReference>
<comment type="similarity">
    <text evidence="2 10">Belongs to the TFB2 family.</text>
</comment>
<evidence type="ECO:0000256" key="8">
    <source>
        <dbReference type="ARBA" id="ARBA00064576"/>
    </source>
</evidence>
<evidence type="ECO:0000259" key="11">
    <source>
        <dbReference type="Pfam" id="PF18307"/>
    </source>
</evidence>
<dbReference type="Gene3D" id="3.30.70.2610">
    <property type="match status" value="1"/>
</dbReference>
<reference evidence="12" key="2">
    <citation type="submission" date="2017-10" db="EMBL/GenBank/DDBJ databases">
        <title>Ladona fulva Genome sequencing and assembly.</title>
        <authorList>
            <person name="Murali S."/>
            <person name="Richards S."/>
            <person name="Bandaranaike D."/>
            <person name="Bellair M."/>
            <person name="Blankenburg K."/>
            <person name="Chao H."/>
            <person name="Dinh H."/>
            <person name="Doddapaneni H."/>
            <person name="Dugan-Rocha S."/>
            <person name="Elkadiri S."/>
            <person name="Gnanaolivu R."/>
            <person name="Hernandez B."/>
            <person name="Skinner E."/>
            <person name="Javaid M."/>
            <person name="Lee S."/>
            <person name="Li M."/>
            <person name="Ming W."/>
            <person name="Munidasa M."/>
            <person name="Muniz J."/>
            <person name="Nguyen L."/>
            <person name="Hughes D."/>
            <person name="Osuji N."/>
            <person name="Pu L.-L."/>
            <person name="Puazo M."/>
            <person name="Qu C."/>
            <person name="Quiroz J."/>
            <person name="Raj R."/>
            <person name="Weissenberger G."/>
            <person name="Xin Y."/>
            <person name="Zou X."/>
            <person name="Han Y."/>
            <person name="Worley K."/>
            <person name="Muzny D."/>
            <person name="Gibbs R."/>
        </authorList>
    </citation>
    <scope>NUCLEOTIDE SEQUENCE</scope>
    <source>
        <strain evidence="12">Sampled in the wild</strain>
    </source>
</reference>
<dbReference type="EMBL" id="KZ308136">
    <property type="protein sequence ID" value="KAG8222518.1"/>
    <property type="molecule type" value="Genomic_DNA"/>
</dbReference>
<keyword evidence="3 10" id="KW-0227">DNA damage</keyword>
<feature type="domain" description="Transcription factor Tfb2 C-terminal" evidence="11">
    <location>
        <begin position="409"/>
        <end position="476"/>
    </location>
</feature>
<dbReference type="GO" id="GO:0000439">
    <property type="term" value="C:transcription factor TFIIH core complex"/>
    <property type="evidence" value="ECO:0007669"/>
    <property type="project" value="InterPro"/>
</dbReference>
<evidence type="ECO:0000256" key="5">
    <source>
        <dbReference type="ARBA" id="ARBA00023163"/>
    </source>
</evidence>
<keyword evidence="6 10" id="KW-0234">DNA repair</keyword>
<name>A0A8K0JU55_LADFU</name>
<sequence length="503" mass="55914">MAESSKTVPSGLQVKKLQCKNLHDYLKTLPPGVLDKLYNHPAACLAVYRELPEIARHYVIRILFVEQPVPQAVVASWVTQTYSKEHLGVVQILSELRVWQEAAIPGGLPGWILNPVFKKNTKIALLGGGKPWSRWGPKRPEADAKAKDIPYLDAYAAERWECVLHYMVMGSHGGPSSGGGLPQGGISADAVRILLHAGLMKRDDEEGVICITREGFQFLLMDTPSQVWHFMLQYLGAAEARGQDLVECLTFLLQLSFSTLGKDYSTEGMSEGLLVFLQHLREFGLVYQRKNTELAQRLALNIASSGGNLVKSHTFGTKDEAQLGYIVVETNYRVYAYTNSNLQVALVGLFCEMMYRFPNLAVGVLTRESVRQALRSGISANQIIGFLEQHAHPQLHRNAPPLLPPTVVDQIRLWELERDRFRFEEGVLYSQFLSVADFETLRDHARDLGVLVWQSTPKRTVVVTKAGHEEVRRFWKRHSKGGAVGGSGVGSGSNSGMIGVVNL</sequence>
<reference evidence="12" key="1">
    <citation type="submission" date="2013-04" db="EMBL/GenBank/DDBJ databases">
        <authorList>
            <person name="Qu J."/>
            <person name="Murali S.C."/>
            <person name="Bandaranaike D."/>
            <person name="Bellair M."/>
            <person name="Blankenburg K."/>
            <person name="Chao H."/>
            <person name="Dinh H."/>
            <person name="Doddapaneni H."/>
            <person name="Downs B."/>
            <person name="Dugan-Rocha S."/>
            <person name="Elkadiri S."/>
            <person name="Gnanaolivu R.D."/>
            <person name="Hernandez B."/>
            <person name="Javaid M."/>
            <person name="Jayaseelan J.C."/>
            <person name="Lee S."/>
            <person name="Li M."/>
            <person name="Ming W."/>
            <person name="Munidasa M."/>
            <person name="Muniz J."/>
            <person name="Nguyen L."/>
            <person name="Ongeri F."/>
            <person name="Osuji N."/>
            <person name="Pu L.-L."/>
            <person name="Puazo M."/>
            <person name="Qu C."/>
            <person name="Quiroz J."/>
            <person name="Raj R."/>
            <person name="Weissenberger G."/>
            <person name="Xin Y."/>
            <person name="Zou X."/>
            <person name="Han Y."/>
            <person name="Richards S."/>
            <person name="Worley K."/>
            <person name="Muzny D."/>
            <person name="Gibbs R."/>
        </authorList>
    </citation>
    <scope>NUCLEOTIDE SEQUENCE</scope>
    <source>
        <strain evidence="12">Sampled in the wild</strain>
    </source>
</reference>
<evidence type="ECO:0000256" key="1">
    <source>
        <dbReference type="ARBA" id="ARBA00004123"/>
    </source>
</evidence>
<dbReference type="GO" id="GO:0006366">
    <property type="term" value="P:transcription by RNA polymerase II"/>
    <property type="evidence" value="ECO:0007669"/>
    <property type="project" value="UniProtKB-ARBA"/>
</dbReference>
<evidence type="ECO:0000256" key="10">
    <source>
        <dbReference type="RuleBase" id="RU364024"/>
    </source>
</evidence>
<dbReference type="InterPro" id="IPR040662">
    <property type="entry name" value="Tfb2_C"/>
</dbReference>
<dbReference type="PANTHER" id="PTHR13152">
    <property type="entry name" value="TFIIH, POLYPEPTIDE 4"/>
    <property type="match status" value="1"/>
</dbReference>
<dbReference type="Proteomes" id="UP000792457">
    <property type="component" value="Unassembled WGS sequence"/>
</dbReference>
<keyword evidence="7 10" id="KW-0539">Nucleus</keyword>
<dbReference type="GO" id="GO:0005675">
    <property type="term" value="C:transcription factor TFIIH holo complex"/>
    <property type="evidence" value="ECO:0007669"/>
    <property type="project" value="TreeGrafter"/>
</dbReference>
<keyword evidence="13" id="KW-1185">Reference proteome</keyword>
<evidence type="ECO:0000256" key="7">
    <source>
        <dbReference type="ARBA" id="ARBA00023242"/>
    </source>
</evidence>
<comment type="function">
    <text evidence="10">Component of the general transcription and DNA repair factor IIH (TFIIH) core complex which is involved in general and transcription-coupled nucleotide excision repair (NER) of damaged DNA.</text>
</comment>
<organism evidence="12 13">
    <name type="scientific">Ladona fulva</name>
    <name type="common">Scarce chaser dragonfly</name>
    <name type="synonym">Libellula fulva</name>
    <dbReference type="NCBI Taxonomy" id="123851"/>
    <lineage>
        <taxon>Eukaryota</taxon>
        <taxon>Metazoa</taxon>
        <taxon>Ecdysozoa</taxon>
        <taxon>Arthropoda</taxon>
        <taxon>Hexapoda</taxon>
        <taxon>Insecta</taxon>
        <taxon>Pterygota</taxon>
        <taxon>Palaeoptera</taxon>
        <taxon>Odonata</taxon>
        <taxon>Epiprocta</taxon>
        <taxon>Anisoptera</taxon>
        <taxon>Libelluloidea</taxon>
        <taxon>Libellulidae</taxon>
        <taxon>Ladona</taxon>
    </lineage>
</organism>
<keyword evidence="5 10" id="KW-0804">Transcription</keyword>
<dbReference type="OrthoDB" id="364513at2759"/>
<evidence type="ECO:0000256" key="3">
    <source>
        <dbReference type="ARBA" id="ARBA00022763"/>
    </source>
</evidence>
<comment type="subcellular location">
    <subcellularLocation>
        <location evidence="1 10">Nucleus</location>
    </subcellularLocation>
</comment>
<keyword evidence="4 10" id="KW-0805">Transcription regulation</keyword>
<dbReference type="Pfam" id="PF03849">
    <property type="entry name" value="Tfb2"/>
    <property type="match status" value="1"/>
</dbReference>
<evidence type="ECO:0000313" key="13">
    <source>
        <dbReference type="Proteomes" id="UP000792457"/>
    </source>
</evidence>
<dbReference type="NCBIfam" id="TIGR00625">
    <property type="entry name" value="tfb2"/>
    <property type="match status" value="1"/>
</dbReference>
<gene>
    <name evidence="12" type="ORF">J437_LFUL004554</name>
</gene>